<comment type="caution">
    <text evidence="5">The sequence shown here is derived from an EMBL/GenBank/DDBJ whole genome shotgun (WGS) entry which is preliminary data.</text>
</comment>
<dbReference type="RefSeq" id="WP_034712194.1">
    <property type="nucleotide sequence ID" value="NZ_JPRH01000005.1"/>
</dbReference>
<dbReference type="InterPro" id="IPR009057">
    <property type="entry name" value="Homeodomain-like_sf"/>
</dbReference>
<evidence type="ECO:0000313" key="6">
    <source>
        <dbReference type="Proteomes" id="UP000028705"/>
    </source>
</evidence>
<evidence type="ECO:0000256" key="2">
    <source>
        <dbReference type="ARBA" id="ARBA00023125"/>
    </source>
</evidence>
<keyword evidence="2" id="KW-0238">DNA-binding</keyword>
<keyword evidence="6" id="KW-1185">Reference proteome</keyword>
<dbReference type="SUPFAM" id="SSF46689">
    <property type="entry name" value="Homeodomain-like"/>
    <property type="match status" value="1"/>
</dbReference>
<dbReference type="STRING" id="445961.IW15_14035"/>
<dbReference type="GO" id="GO:0043565">
    <property type="term" value="F:sequence-specific DNA binding"/>
    <property type="evidence" value="ECO:0007669"/>
    <property type="project" value="InterPro"/>
</dbReference>
<dbReference type="PANTHER" id="PTHR43280:SF32">
    <property type="entry name" value="TRANSCRIPTIONAL REGULATORY PROTEIN"/>
    <property type="match status" value="1"/>
</dbReference>
<evidence type="ECO:0000313" key="5">
    <source>
        <dbReference type="EMBL" id="KFF11812.1"/>
    </source>
</evidence>
<reference evidence="5 6" key="1">
    <citation type="submission" date="2014-07" db="EMBL/GenBank/DDBJ databases">
        <title>Genome of Chryseobacterium soli DSM 19298.</title>
        <authorList>
            <person name="Stropko S.J."/>
            <person name="Pipes S.E."/>
            <person name="Newman J."/>
        </authorList>
    </citation>
    <scope>NUCLEOTIDE SEQUENCE [LARGE SCALE GENOMIC DNA]</scope>
    <source>
        <strain evidence="5 6">DSM 19298</strain>
    </source>
</reference>
<dbReference type="EMBL" id="JPRH01000005">
    <property type="protein sequence ID" value="KFF11812.1"/>
    <property type="molecule type" value="Genomic_DNA"/>
</dbReference>
<dbReference type="GO" id="GO:0003700">
    <property type="term" value="F:DNA-binding transcription factor activity"/>
    <property type="evidence" value="ECO:0007669"/>
    <property type="project" value="InterPro"/>
</dbReference>
<dbReference type="SUPFAM" id="SSF51215">
    <property type="entry name" value="Regulatory protein AraC"/>
    <property type="match status" value="1"/>
</dbReference>
<evidence type="ECO:0000256" key="1">
    <source>
        <dbReference type="ARBA" id="ARBA00023015"/>
    </source>
</evidence>
<feature type="domain" description="HTH araC/xylS-type" evidence="4">
    <location>
        <begin position="195"/>
        <end position="293"/>
    </location>
</feature>
<dbReference type="InterPro" id="IPR037923">
    <property type="entry name" value="HTH-like"/>
</dbReference>
<dbReference type="SMART" id="SM00342">
    <property type="entry name" value="HTH_ARAC"/>
    <property type="match status" value="1"/>
</dbReference>
<evidence type="ECO:0000256" key="3">
    <source>
        <dbReference type="ARBA" id="ARBA00023163"/>
    </source>
</evidence>
<dbReference type="Proteomes" id="UP000028705">
    <property type="component" value="Unassembled WGS sequence"/>
</dbReference>
<protein>
    <recommendedName>
        <fullName evidence="4">HTH araC/xylS-type domain-containing protein</fullName>
    </recommendedName>
</protein>
<evidence type="ECO:0000259" key="4">
    <source>
        <dbReference type="PROSITE" id="PS01124"/>
    </source>
</evidence>
<dbReference type="Pfam" id="PF12833">
    <property type="entry name" value="HTH_18"/>
    <property type="match status" value="1"/>
</dbReference>
<keyword evidence="3" id="KW-0804">Transcription</keyword>
<sequence>MKTEKHFSIKNFMASYFPSDLSKKGDEIVFLCLDENHTFPEERVQIHFYMIIAGLKGRCKIKAGSHEFLIKANSISIIPAATWIGMEKTAEAFEAQVILFDQDFLKKGLANHEILNDLLFINPHYPPTFPLKRKQVADFVYQFGKVAEEVSRQAAFGMEMIRLYLLQILYEYNRICEICLLNSDTTINRKFQIMHRFRKLVDEQFKTHKMVADYAQQLHISPKYLSECVAEHLGHSALKVIQNRILQEAEISLSYTEKSIKEISNELNFGSPAHFARFIQSHTGKTPTDFRKKP</sequence>
<accession>A0A086A548</accession>
<dbReference type="eggNOG" id="COG2207">
    <property type="taxonomic scope" value="Bacteria"/>
</dbReference>
<gene>
    <name evidence="5" type="ORF">IW15_14035</name>
</gene>
<dbReference type="PROSITE" id="PS01124">
    <property type="entry name" value="HTH_ARAC_FAMILY_2"/>
    <property type="match status" value="1"/>
</dbReference>
<dbReference type="Gene3D" id="1.10.10.60">
    <property type="entry name" value="Homeodomain-like"/>
    <property type="match status" value="1"/>
</dbReference>
<organism evidence="5 6">
    <name type="scientific">Chryseobacterium soli</name>
    <dbReference type="NCBI Taxonomy" id="445961"/>
    <lineage>
        <taxon>Bacteria</taxon>
        <taxon>Pseudomonadati</taxon>
        <taxon>Bacteroidota</taxon>
        <taxon>Flavobacteriia</taxon>
        <taxon>Flavobacteriales</taxon>
        <taxon>Weeksellaceae</taxon>
        <taxon>Chryseobacterium group</taxon>
        <taxon>Chryseobacterium</taxon>
    </lineage>
</organism>
<dbReference type="AlphaFoldDB" id="A0A086A548"/>
<keyword evidence="1" id="KW-0805">Transcription regulation</keyword>
<name>A0A086A548_9FLAO</name>
<dbReference type="InterPro" id="IPR018060">
    <property type="entry name" value="HTH_AraC"/>
</dbReference>
<proteinExistence type="predicted"/>
<dbReference type="OrthoDB" id="1007667at2"/>
<dbReference type="PANTHER" id="PTHR43280">
    <property type="entry name" value="ARAC-FAMILY TRANSCRIPTIONAL REGULATOR"/>
    <property type="match status" value="1"/>
</dbReference>